<dbReference type="InterPro" id="IPR026784">
    <property type="entry name" value="Coact_PPARg"/>
</dbReference>
<protein>
    <submittedName>
        <fullName evidence="2">Uncharacterized protein</fullName>
    </submittedName>
</protein>
<feature type="region of interest" description="Disordered" evidence="1">
    <location>
        <begin position="62"/>
        <end position="81"/>
    </location>
</feature>
<keyword evidence="3" id="KW-1185">Reference proteome</keyword>
<evidence type="ECO:0000256" key="1">
    <source>
        <dbReference type="SAM" id="MobiDB-lite"/>
    </source>
</evidence>
<feature type="compositionally biased region" description="Low complexity" evidence="1">
    <location>
        <begin position="67"/>
        <end position="76"/>
    </location>
</feature>
<dbReference type="EMBL" id="CAJPIN010050701">
    <property type="protein sequence ID" value="CAG2066131.1"/>
    <property type="molecule type" value="Genomic_DNA"/>
</dbReference>
<proteinExistence type="predicted"/>
<comment type="caution">
    <text evidence="2">The sequence shown here is derived from an EMBL/GenBank/DDBJ whole genome shotgun (WGS) entry which is preliminary data.</text>
</comment>
<reference evidence="2" key="1">
    <citation type="submission" date="2021-03" db="EMBL/GenBank/DDBJ databases">
        <authorList>
            <person name="Tran Van P."/>
        </authorList>
    </citation>
    <scope>NUCLEOTIDE SEQUENCE</scope>
</reference>
<sequence>MPPAADEHCPDTSFLPIRAATCSRRALSRDVFPSYQGCHLQPMSTVQTLTCPAMNGGSGHTSNLLISSSSSSSSSSATSPTPEEMSWLVARSIVFSRSTGLVVCLQTCKISPSEDISPASPKMNLPVVAPEVMRTASERHQKGLMSPYIYQILTQGEMKLPVLLEDENHKEFPSIHLLYRPVRQMVYAILF</sequence>
<evidence type="ECO:0000313" key="2">
    <source>
        <dbReference type="EMBL" id="CAG2066131.1"/>
    </source>
</evidence>
<feature type="non-terminal residue" evidence="2">
    <location>
        <position position="191"/>
    </location>
</feature>
<dbReference type="PANTHER" id="PTHR15976">
    <property type="entry name" value="CONSTITUTIVE COACTIVATOR OF PEROXISOME PROLIFERATOR-ACTIVATED RECEPTOR GAMMA"/>
    <property type="match status" value="1"/>
</dbReference>
<dbReference type="Proteomes" id="UP001153148">
    <property type="component" value="Unassembled WGS sequence"/>
</dbReference>
<organism evidence="2 3">
    <name type="scientific">Timema podura</name>
    <name type="common">Walking stick</name>
    <dbReference type="NCBI Taxonomy" id="61482"/>
    <lineage>
        <taxon>Eukaryota</taxon>
        <taxon>Metazoa</taxon>
        <taxon>Ecdysozoa</taxon>
        <taxon>Arthropoda</taxon>
        <taxon>Hexapoda</taxon>
        <taxon>Insecta</taxon>
        <taxon>Pterygota</taxon>
        <taxon>Neoptera</taxon>
        <taxon>Polyneoptera</taxon>
        <taxon>Phasmatodea</taxon>
        <taxon>Timematodea</taxon>
        <taxon>Timematoidea</taxon>
        <taxon>Timematidae</taxon>
        <taxon>Timema</taxon>
    </lineage>
</organism>
<evidence type="ECO:0000313" key="3">
    <source>
        <dbReference type="Proteomes" id="UP001153148"/>
    </source>
</evidence>
<accession>A0ABN7PL39</accession>
<gene>
    <name evidence="2" type="ORF">TPAB3V08_LOCUS13074</name>
</gene>
<name>A0ABN7PL39_TIMPD</name>
<dbReference type="PANTHER" id="PTHR15976:SF16">
    <property type="entry name" value="ASTEROID DOMAIN-CONTAINING PROTEIN"/>
    <property type="match status" value="1"/>
</dbReference>